<evidence type="ECO:0000256" key="3">
    <source>
        <dbReference type="ARBA" id="ARBA00022729"/>
    </source>
</evidence>
<dbReference type="InterPro" id="IPR028082">
    <property type="entry name" value="Peripla_BP_I"/>
</dbReference>
<dbReference type="AlphaFoldDB" id="A0A1H4B6L9"/>
<dbReference type="GO" id="GO:0030246">
    <property type="term" value="F:carbohydrate binding"/>
    <property type="evidence" value="ECO:0007669"/>
    <property type="project" value="UniProtKB-ARBA"/>
</dbReference>
<sequence length="330" mass="34323">MRRLKTIAVAAVLSLGLAACGGGNNAPSDTGGATGSTEGGGGEQTIYLVSKGFQHRFWQAVKEGAEEAGKEFGYKVEFVGPANEQAITEQLDQLKTALNTKPAALGFAALDSKAAAPLLEEAKNANIPVVAFDSGVESDIPVTTVQTDNKAAAAEAAKQLAELLGNKGKVGLVCHDQTSQTGKDRCFGFKEWMEQNAPDIEVIQEQYAGEVGKAADVTKAILSSNSDITGMYGTNEAAAIGVVQGVKESGNVGKVTVVGFDSGKPQLDAIKDGSMAGAITQSPVKIGYETVKAAIAAIKGESLEPVIDSGFAWYTKDNMDSDEIKPNLYE</sequence>
<dbReference type="PANTHER" id="PTHR46847:SF1">
    <property type="entry name" value="D-ALLOSE-BINDING PERIPLASMIC PROTEIN-RELATED"/>
    <property type="match status" value="1"/>
</dbReference>
<evidence type="ECO:0000313" key="7">
    <source>
        <dbReference type="Proteomes" id="UP000199288"/>
    </source>
</evidence>
<dbReference type="InterPro" id="IPR025997">
    <property type="entry name" value="SBP_2_dom"/>
</dbReference>
<reference evidence="7" key="1">
    <citation type="submission" date="2016-10" db="EMBL/GenBank/DDBJ databases">
        <authorList>
            <person name="Varghese N."/>
            <person name="Submissions S."/>
        </authorList>
    </citation>
    <scope>NUCLEOTIDE SEQUENCE [LARGE SCALE GENOMIC DNA]</scope>
    <source>
        <strain evidence="7">KPR-1</strain>
    </source>
</reference>
<comment type="subcellular location">
    <subcellularLocation>
        <location evidence="1">Cell envelope</location>
    </subcellularLocation>
</comment>
<dbReference type="Proteomes" id="UP000199288">
    <property type="component" value="Unassembled WGS sequence"/>
</dbReference>
<feature type="signal peptide" evidence="4">
    <location>
        <begin position="1"/>
        <end position="21"/>
    </location>
</feature>
<keyword evidence="7" id="KW-1185">Reference proteome</keyword>
<comment type="similarity">
    <text evidence="2">Belongs to the bacterial solute-binding protein 2 family.</text>
</comment>
<feature type="domain" description="Periplasmic binding protein" evidence="5">
    <location>
        <begin position="46"/>
        <end position="301"/>
    </location>
</feature>
<dbReference type="CDD" id="cd20005">
    <property type="entry name" value="PBP1_ABC_sugar_binding-like"/>
    <property type="match status" value="1"/>
</dbReference>
<proteinExistence type="inferred from homology"/>
<keyword evidence="3 4" id="KW-0732">Signal</keyword>
<evidence type="ECO:0000256" key="2">
    <source>
        <dbReference type="ARBA" id="ARBA00007639"/>
    </source>
</evidence>
<dbReference type="SUPFAM" id="SSF53822">
    <property type="entry name" value="Periplasmic binding protein-like I"/>
    <property type="match status" value="1"/>
</dbReference>
<gene>
    <name evidence="6" type="ORF">SAMN02910418_01588</name>
</gene>
<feature type="chain" id="PRO_5038579537" evidence="4">
    <location>
        <begin position="22"/>
        <end position="330"/>
    </location>
</feature>
<organism evidence="6 7">
    <name type="scientific">Bowdeniella nasicola</name>
    <dbReference type="NCBI Taxonomy" id="208480"/>
    <lineage>
        <taxon>Bacteria</taxon>
        <taxon>Bacillati</taxon>
        <taxon>Actinomycetota</taxon>
        <taxon>Actinomycetes</taxon>
        <taxon>Actinomycetales</taxon>
        <taxon>Actinomycetaceae</taxon>
        <taxon>Bowdeniella</taxon>
    </lineage>
</organism>
<name>A0A1H4B6L9_9ACTO</name>
<dbReference type="OrthoDB" id="9800520at2"/>
<protein>
    <submittedName>
        <fullName evidence="6">Ribose transport system substrate-binding protein</fullName>
    </submittedName>
</protein>
<dbReference type="PROSITE" id="PS51257">
    <property type="entry name" value="PROKAR_LIPOPROTEIN"/>
    <property type="match status" value="1"/>
</dbReference>
<dbReference type="Gene3D" id="3.40.50.2300">
    <property type="match status" value="2"/>
</dbReference>
<accession>A0A1H4B6L9</accession>
<evidence type="ECO:0000256" key="1">
    <source>
        <dbReference type="ARBA" id="ARBA00004196"/>
    </source>
</evidence>
<dbReference type="PANTHER" id="PTHR46847">
    <property type="entry name" value="D-ALLOSE-BINDING PERIPLASMIC PROTEIN-RELATED"/>
    <property type="match status" value="1"/>
</dbReference>
<evidence type="ECO:0000313" key="6">
    <source>
        <dbReference type="EMBL" id="SEA43843.1"/>
    </source>
</evidence>
<dbReference type="Pfam" id="PF13407">
    <property type="entry name" value="Peripla_BP_4"/>
    <property type="match status" value="1"/>
</dbReference>
<evidence type="ECO:0000256" key="4">
    <source>
        <dbReference type="SAM" id="SignalP"/>
    </source>
</evidence>
<dbReference type="RefSeq" id="WP_092564677.1">
    <property type="nucleotide sequence ID" value="NZ_FNQV01000009.1"/>
</dbReference>
<dbReference type="GO" id="GO:0030313">
    <property type="term" value="C:cell envelope"/>
    <property type="evidence" value="ECO:0007669"/>
    <property type="project" value="UniProtKB-SubCell"/>
</dbReference>
<dbReference type="EMBL" id="FNQV01000009">
    <property type="protein sequence ID" value="SEA43843.1"/>
    <property type="molecule type" value="Genomic_DNA"/>
</dbReference>
<evidence type="ECO:0000259" key="5">
    <source>
        <dbReference type="Pfam" id="PF13407"/>
    </source>
</evidence>